<reference evidence="1" key="2">
    <citation type="journal article" date="2015" name="Fish Shellfish Immunol.">
        <title>Early steps in the European eel (Anguilla anguilla)-Vibrio vulnificus interaction in the gills: Role of the RtxA13 toxin.</title>
        <authorList>
            <person name="Callol A."/>
            <person name="Pajuelo D."/>
            <person name="Ebbesson L."/>
            <person name="Teles M."/>
            <person name="MacKenzie S."/>
            <person name="Amaro C."/>
        </authorList>
    </citation>
    <scope>NUCLEOTIDE SEQUENCE</scope>
</reference>
<protein>
    <submittedName>
        <fullName evidence="1">Uncharacterized protein</fullName>
    </submittedName>
</protein>
<accession>A0A0E9WK57</accession>
<dbReference type="AlphaFoldDB" id="A0A0E9WK57"/>
<reference evidence="1" key="1">
    <citation type="submission" date="2014-11" db="EMBL/GenBank/DDBJ databases">
        <authorList>
            <person name="Amaro Gonzalez C."/>
        </authorList>
    </citation>
    <scope>NUCLEOTIDE SEQUENCE</scope>
</reference>
<organism evidence="1">
    <name type="scientific">Anguilla anguilla</name>
    <name type="common">European freshwater eel</name>
    <name type="synonym">Muraena anguilla</name>
    <dbReference type="NCBI Taxonomy" id="7936"/>
    <lineage>
        <taxon>Eukaryota</taxon>
        <taxon>Metazoa</taxon>
        <taxon>Chordata</taxon>
        <taxon>Craniata</taxon>
        <taxon>Vertebrata</taxon>
        <taxon>Euteleostomi</taxon>
        <taxon>Actinopterygii</taxon>
        <taxon>Neopterygii</taxon>
        <taxon>Teleostei</taxon>
        <taxon>Anguilliformes</taxon>
        <taxon>Anguillidae</taxon>
        <taxon>Anguilla</taxon>
    </lineage>
</organism>
<dbReference type="EMBL" id="GBXM01017886">
    <property type="protein sequence ID" value="JAH90691.1"/>
    <property type="molecule type" value="Transcribed_RNA"/>
</dbReference>
<proteinExistence type="predicted"/>
<name>A0A0E9WK57_ANGAN</name>
<sequence>MYMTLSRSSKRKRKPSSCRLLHRKAVLHCDTVQRVSTGKGHLP</sequence>
<evidence type="ECO:0000313" key="1">
    <source>
        <dbReference type="EMBL" id="JAH90691.1"/>
    </source>
</evidence>